<evidence type="ECO:0000313" key="3">
    <source>
        <dbReference type="EMBL" id="KAL2278232.1"/>
    </source>
</evidence>
<keyword evidence="2" id="KW-0472">Membrane</keyword>
<sequence length="130" mass="15052">MVKPAQYVGTLERVWVCLLYYHGFRLPFITQEKWPSSRMHAITGILGGFVVMPYCLFTSAPRVSTWYFSLTWLNASLSFDNPPPLTKTSTNSESHARPSSETDQVCKSPSHRNIQRMHKEPGTERLLWYR</sequence>
<organism evidence="3 4">
    <name type="scientific">Diaporthe vaccinii</name>
    <dbReference type="NCBI Taxonomy" id="105482"/>
    <lineage>
        <taxon>Eukaryota</taxon>
        <taxon>Fungi</taxon>
        <taxon>Dikarya</taxon>
        <taxon>Ascomycota</taxon>
        <taxon>Pezizomycotina</taxon>
        <taxon>Sordariomycetes</taxon>
        <taxon>Sordariomycetidae</taxon>
        <taxon>Diaporthales</taxon>
        <taxon>Diaporthaceae</taxon>
        <taxon>Diaporthe</taxon>
        <taxon>Diaporthe eres species complex</taxon>
    </lineage>
</organism>
<gene>
    <name evidence="3" type="ORF">FJTKL_14643</name>
</gene>
<keyword evidence="2" id="KW-1133">Transmembrane helix</keyword>
<feature type="transmembrane region" description="Helical" evidence="2">
    <location>
        <begin position="39"/>
        <end position="57"/>
    </location>
</feature>
<name>A0ABR4E730_9PEZI</name>
<protein>
    <submittedName>
        <fullName evidence="3">Uncharacterized protein</fullName>
    </submittedName>
</protein>
<keyword evidence="2" id="KW-0812">Transmembrane</keyword>
<accession>A0ABR4E730</accession>
<comment type="caution">
    <text evidence="3">The sequence shown here is derived from an EMBL/GenBank/DDBJ whole genome shotgun (WGS) entry which is preliminary data.</text>
</comment>
<evidence type="ECO:0000256" key="2">
    <source>
        <dbReference type="SAM" id="Phobius"/>
    </source>
</evidence>
<reference evidence="3 4" key="1">
    <citation type="submission" date="2024-03" db="EMBL/GenBank/DDBJ databases">
        <title>A high-quality draft genome sequence of Diaporthe vaccinii, a causative agent of upright dieback and viscid rot disease in cranberry plants.</title>
        <authorList>
            <person name="Sarrasin M."/>
            <person name="Lang B.F."/>
            <person name="Burger G."/>
        </authorList>
    </citation>
    <scope>NUCLEOTIDE SEQUENCE [LARGE SCALE GENOMIC DNA]</scope>
    <source>
        <strain evidence="3 4">IS7</strain>
    </source>
</reference>
<feature type="region of interest" description="Disordered" evidence="1">
    <location>
        <begin position="79"/>
        <end position="116"/>
    </location>
</feature>
<evidence type="ECO:0000313" key="4">
    <source>
        <dbReference type="Proteomes" id="UP001600888"/>
    </source>
</evidence>
<proteinExistence type="predicted"/>
<dbReference type="EMBL" id="JBAWTH010000089">
    <property type="protein sequence ID" value="KAL2278232.1"/>
    <property type="molecule type" value="Genomic_DNA"/>
</dbReference>
<dbReference type="Proteomes" id="UP001600888">
    <property type="component" value="Unassembled WGS sequence"/>
</dbReference>
<keyword evidence="4" id="KW-1185">Reference proteome</keyword>
<evidence type="ECO:0000256" key="1">
    <source>
        <dbReference type="SAM" id="MobiDB-lite"/>
    </source>
</evidence>